<dbReference type="Gene3D" id="3.10.350.10">
    <property type="entry name" value="LysM domain"/>
    <property type="match status" value="2"/>
</dbReference>
<proteinExistence type="inferred from homology"/>
<dbReference type="PROSITE" id="PS51257">
    <property type="entry name" value="PROKAR_LIPOPROTEIN"/>
    <property type="match status" value="1"/>
</dbReference>
<feature type="domain" description="LysM" evidence="2">
    <location>
        <begin position="319"/>
        <end position="364"/>
    </location>
</feature>
<dbReference type="SUPFAM" id="SSF53955">
    <property type="entry name" value="Lysozyme-like"/>
    <property type="match status" value="1"/>
</dbReference>
<dbReference type="Pfam" id="PF01476">
    <property type="entry name" value="LysM"/>
    <property type="match status" value="2"/>
</dbReference>
<dbReference type="SUPFAM" id="SSF54106">
    <property type="entry name" value="LysM domain"/>
    <property type="match status" value="2"/>
</dbReference>
<dbReference type="PROSITE" id="PS51782">
    <property type="entry name" value="LYSM"/>
    <property type="match status" value="2"/>
</dbReference>
<dbReference type="RefSeq" id="WP_243479362.1">
    <property type="nucleotide sequence ID" value="NZ_CP063982.1"/>
</dbReference>
<comment type="similarity">
    <text evidence="1">Belongs to the transglycosylase Slt family.</text>
</comment>
<dbReference type="CDD" id="cd00118">
    <property type="entry name" value="LysM"/>
    <property type="match status" value="2"/>
</dbReference>
<name>A0ABY4ALM0_9BURK</name>
<dbReference type="InterPro" id="IPR008258">
    <property type="entry name" value="Transglycosylase_SLT_dom_1"/>
</dbReference>
<dbReference type="Pfam" id="PF01464">
    <property type="entry name" value="SLT"/>
    <property type="match status" value="1"/>
</dbReference>
<evidence type="ECO:0000259" key="2">
    <source>
        <dbReference type="PROSITE" id="PS51782"/>
    </source>
</evidence>
<dbReference type="PROSITE" id="PS00922">
    <property type="entry name" value="TRANSGLYCOSYLASE"/>
    <property type="match status" value="1"/>
</dbReference>
<evidence type="ECO:0000313" key="4">
    <source>
        <dbReference type="Proteomes" id="UP000831607"/>
    </source>
</evidence>
<feature type="domain" description="LysM" evidence="2">
    <location>
        <begin position="385"/>
        <end position="428"/>
    </location>
</feature>
<dbReference type="InterPro" id="IPR036779">
    <property type="entry name" value="LysM_dom_sf"/>
</dbReference>
<organism evidence="3 4">
    <name type="scientific">Orrella daihaiensis</name>
    <dbReference type="NCBI Taxonomy" id="2782176"/>
    <lineage>
        <taxon>Bacteria</taxon>
        <taxon>Pseudomonadati</taxon>
        <taxon>Pseudomonadota</taxon>
        <taxon>Betaproteobacteria</taxon>
        <taxon>Burkholderiales</taxon>
        <taxon>Alcaligenaceae</taxon>
        <taxon>Orrella</taxon>
    </lineage>
</organism>
<dbReference type="CDD" id="cd16894">
    <property type="entry name" value="MltD-like"/>
    <property type="match status" value="1"/>
</dbReference>
<sequence length="430" mass="48788">MTDIRSSFLRSFFVFVLVTLTGCANLHEQGSGAEVTTRTVDLTRPPIDVWERIRRGFAIPNLNTELSEQWTEYYAKHPQAMQRMADRSGRYMYYIVDEINRRGLPTELALLPFVESAYDPNAYSRARASGLWQFIPSTGTAFKLEQTWWRDQRRDPIASTNAALDYLEYLYEYQGDWYLAFASYNWGEGSVRRALAKNERAGKPLDYRHLKMPKETANYVPKLQAIKNIIADPERYGVILPIIDNEPYFVTVKKDRDIDLEVAAKLAEMPIDEFAALNPAFNQGVIIADLNPEIILPREKLPVYLANLASYQGDLTSWKKYPAKQGEKIQDIAKTFNVSVESLRRANDLNRNTRSLSTDTILIIPGPTANVTVATAEVAKRLSTKTYRVRSGDTLSGIARKHGTRVSVLRELNGLKGSKLRVGQRLKVPG</sequence>
<dbReference type="InterPro" id="IPR023346">
    <property type="entry name" value="Lysozyme-like_dom_sf"/>
</dbReference>
<dbReference type="SMART" id="SM00257">
    <property type="entry name" value="LysM"/>
    <property type="match status" value="2"/>
</dbReference>
<dbReference type="Gene3D" id="1.10.530.10">
    <property type="match status" value="1"/>
</dbReference>
<evidence type="ECO:0000256" key="1">
    <source>
        <dbReference type="ARBA" id="ARBA00007734"/>
    </source>
</evidence>
<dbReference type="PANTHER" id="PTHR37423">
    <property type="entry name" value="SOLUBLE LYTIC MUREIN TRANSGLYCOSYLASE-RELATED"/>
    <property type="match status" value="1"/>
</dbReference>
<keyword evidence="4" id="KW-1185">Reference proteome</keyword>
<reference evidence="3 4" key="1">
    <citation type="submission" date="2020-11" db="EMBL/GenBank/DDBJ databases">
        <title>Algicoccus daihaiensis sp.nov., isolated from Daihai Lake in Inner Mongolia.</title>
        <authorList>
            <person name="Kai J."/>
        </authorList>
    </citation>
    <scope>NUCLEOTIDE SEQUENCE [LARGE SCALE GENOMIC DNA]</scope>
    <source>
        <strain evidence="4">f23</strain>
    </source>
</reference>
<accession>A0ABY4ALM0</accession>
<dbReference type="EMBL" id="CP063982">
    <property type="protein sequence ID" value="UOD50948.1"/>
    <property type="molecule type" value="Genomic_DNA"/>
</dbReference>
<dbReference type="InterPro" id="IPR018392">
    <property type="entry name" value="LysM"/>
</dbReference>
<dbReference type="PANTHER" id="PTHR37423:SF2">
    <property type="entry name" value="MEMBRANE-BOUND LYTIC MUREIN TRANSGLYCOSYLASE C"/>
    <property type="match status" value="1"/>
</dbReference>
<dbReference type="Proteomes" id="UP000831607">
    <property type="component" value="Chromosome"/>
</dbReference>
<gene>
    <name evidence="3" type="ORF">DHf2319_03230</name>
</gene>
<evidence type="ECO:0000313" key="3">
    <source>
        <dbReference type="EMBL" id="UOD50948.1"/>
    </source>
</evidence>
<dbReference type="InterPro" id="IPR000189">
    <property type="entry name" value="Transglyc_AS"/>
</dbReference>
<protein>
    <submittedName>
        <fullName evidence="3">Transglycosylase SLT domain-containing protein</fullName>
    </submittedName>
</protein>